<evidence type="ECO:0000256" key="2">
    <source>
        <dbReference type="ARBA" id="ARBA00004651"/>
    </source>
</evidence>
<keyword evidence="4" id="KW-1003">Cell membrane</keyword>
<feature type="non-terminal residue" evidence="13">
    <location>
        <position position="1"/>
    </location>
</feature>
<accession>A0AA36FSS0</accession>
<proteinExistence type="inferred from homology"/>
<organism evidence="13 14">
    <name type="scientific">Mesorhabditis spiculigera</name>
    <dbReference type="NCBI Taxonomy" id="96644"/>
    <lineage>
        <taxon>Eukaryota</taxon>
        <taxon>Metazoa</taxon>
        <taxon>Ecdysozoa</taxon>
        <taxon>Nematoda</taxon>
        <taxon>Chromadorea</taxon>
        <taxon>Rhabditida</taxon>
        <taxon>Rhabditina</taxon>
        <taxon>Rhabditomorpha</taxon>
        <taxon>Rhabditoidea</taxon>
        <taxon>Rhabditidae</taxon>
        <taxon>Mesorhabditinae</taxon>
        <taxon>Mesorhabditis</taxon>
    </lineage>
</organism>
<evidence type="ECO:0000313" key="13">
    <source>
        <dbReference type="EMBL" id="CAJ0565929.1"/>
    </source>
</evidence>
<keyword evidence="10 12" id="KW-0472">Membrane</keyword>
<dbReference type="AlphaFoldDB" id="A0AA36FSS0"/>
<evidence type="ECO:0000256" key="5">
    <source>
        <dbReference type="ARBA" id="ARBA00022692"/>
    </source>
</evidence>
<evidence type="ECO:0000256" key="10">
    <source>
        <dbReference type="ARBA" id="ARBA00023136"/>
    </source>
</evidence>
<comment type="caution">
    <text evidence="12">Lacks conserved residue(s) required for the propagation of feature annotation.</text>
</comment>
<keyword evidence="3 12" id="KW-0813">Transport</keyword>
<keyword evidence="7" id="KW-0965">Cell junction</keyword>
<dbReference type="EMBL" id="CATQJA010001136">
    <property type="protein sequence ID" value="CAJ0565929.1"/>
    <property type="molecule type" value="Genomic_DNA"/>
</dbReference>
<dbReference type="Proteomes" id="UP001177023">
    <property type="component" value="Unassembled WGS sequence"/>
</dbReference>
<dbReference type="PRINTS" id="PR01262">
    <property type="entry name" value="INNEXIN"/>
</dbReference>
<evidence type="ECO:0000256" key="3">
    <source>
        <dbReference type="ARBA" id="ARBA00022448"/>
    </source>
</evidence>
<comment type="caution">
    <text evidence="13">The sequence shown here is derived from an EMBL/GenBank/DDBJ whole genome shotgun (WGS) entry which is preliminary data.</text>
</comment>
<dbReference type="PANTHER" id="PTHR11893">
    <property type="entry name" value="INNEXIN"/>
    <property type="match status" value="1"/>
</dbReference>
<evidence type="ECO:0000256" key="9">
    <source>
        <dbReference type="ARBA" id="ARBA00023065"/>
    </source>
</evidence>
<evidence type="ECO:0000256" key="11">
    <source>
        <dbReference type="ARBA" id="ARBA00023303"/>
    </source>
</evidence>
<dbReference type="InterPro" id="IPR000990">
    <property type="entry name" value="Innexin"/>
</dbReference>
<keyword evidence="8 12" id="KW-1133">Transmembrane helix</keyword>
<feature type="transmembrane region" description="Helical" evidence="12">
    <location>
        <begin position="100"/>
        <end position="120"/>
    </location>
</feature>
<comment type="function">
    <text evidence="12">Structural component of the gap junctions.</text>
</comment>
<sequence length="400" mass="45435">MVLSVPLLDKFRSVVQGHVLDDPVDRLNYRTAALVLSFFAILVSAEQFAGSPIKCWMPQEFGEGWSQYVHQYCFTSNTYFVRNNDTDALDSDHREQIPHIAYYQWVPFMLAVQALCFYLPNWLWTAYASGFSIDLANCVEGALKAKTLTGEARQKEIELVAITVSEGLGLGESRNSRYFRFRRDYLSNTLTWLYIVMKCLYVVNIVAQLCLLNRFLGTQHHLFWGFNVFRALLQGMEWDRTGLFPRVTFCDLRVHQSHGAPMTYTVQCVLPLNMLNEKLFVLMWAMLALLLPITTLNAIYALVKAALPRNGTVNKWLKHGPVYELGQVRRFASEDGMLVLGFVENHAGLGVTREVTGKLMAEFSAAIQQGTAEMTPLLPDVVKDPLPARVPPRRQRVLAN</sequence>
<evidence type="ECO:0000256" key="1">
    <source>
        <dbReference type="ARBA" id="ARBA00004610"/>
    </source>
</evidence>
<dbReference type="Pfam" id="PF00876">
    <property type="entry name" value="Innexin"/>
    <property type="match status" value="1"/>
</dbReference>
<evidence type="ECO:0000256" key="8">
    <source>
        <dbReference type="ARBA" id="ARBA00022989"/>
    </source>
</evidence>
<evidence type="ECO:0000256" key="6">
    <source>
        <dbReference type="ARBA" id="ARBA00022868"/>
    </source>
</evidence>
<protein>
    <recommendedName>
        <fullName evidence="12">Innexin</fullName>
    </recommendedName>
</protein>
<dbReference type="PROSITE" id="PS51013">
    <property type="entry name" value="PANNEXIN"/>
    <property type="match status" value="1"/>
</dbReference>
<gene>
    <name evidence="12" type="primary">inx</name>
    <name evidence="13" type="ORF">MSPICULIGERA_LOCUS4551</name>
</gene>
<dbReference type="GO" id="GO:0005921">
    <property type="term" value="C:gap junction"/>
    <property type="evidence" value="ECO:0007669"/>
    <property type="project" value="UniProtKB-SubCell"/>
</dbReference>
<keyword evidence="9 12" id="KW-0406">Ion transport</keyword>
<evidence type="ECO:0000313" key="14">
    <source>
        <dbReference type="Proteomes" id="UP001177023"/>
    </source>
</evidence>
<dbReference type="PANTHER" id="PTHR11893:SF20">
    <property type="entry name" value="INNEXIN-3"/>
    <property type="match status" value="1"/>
</dbReference>
<evidence type="ECO:0000256" key="7">
    <source>
        <dbReference type="ARBA" id="ARBA00022949"/>
    </source>
</evidence>
<keyword evidence="5 12" id="KW-0812">Transmembrane</keyword>
<keyword evidence="11 12" id="KW-0407">Ion channel</keyword>
<feature type="transmembrane region" description="Helical" evidence="12">
    <location>
        <begin position="279"/>
        <end position="303"/>
    </location>
</feature>
<evidence type="ECO:0000256" key="4">
    <source>
        <dbReference type="ARBA" id="ARBA00022475"/>
    </source>
</evidence>
<keyword evidence="14" id="KW-1185">Reference proteome</keyword>
<keyword evidence="6" id="KW-0303">Gap junction</keyword>
<reference evidence="13" key="1">
    <citation type="submission" date="2023-06" db="EMBL/GenBank/DDBJ databases">
        <authorList>
            <person name="Delattre M."/>
        </authorList>
    </citation>
    <scope>NUCLEOTIDE SEQUENCE</scope>
    <source>
        <strain evidence="13">AF72</strain>
    </source>
</reference>
<dbReference type="GO" id="GO:0005243">
    <property type="term" value="F:gap junction channel activity"/>
    <property type="evidence" value="ECO:0007669"/>
    <property type="project" value="TreeGrafter"/>
</dbReference>
<dbReference type="GO" id="GO:0034220">
    <property type="term" value="P:monoatomic ion transmembrane transport"/>
    <property type="evidence" value="ECO:0007669"/>
    <property type="project" value="UniProtKB-KW"/>
</dbReference>
<name>A0AA36FSS0_9BILA</name>
<dbReference type="GO" id="GO:0005886">
    <property type="term" value="C:plasma membrane"/>
    <property type="evidence" value="ECO:0007669"/>
    <property type="project" value="UniProtKB-SubCell"/>
</dbReference>
<comment type="subcellular location">
    <subcellularLocation>
        <location evidence="1">Cell junction</location>
        <location evidence="1">Gap junction</location>
    </subcellularLocation>
    <subcellularLocation>
        <location evidence="2 12">Cell membrane</location>
        <topology evidence="2 12">Multi-pass membrane protein</topology>
    </subcellularLocation>
</comment>
<feature type="transmembrane region" description="Helical" evidence="12">
    <location>
        <begin position="192"/>
        <end position="212"/>
    </location>
</feature>
<comment type="similarity">
    <text evidence="12">Belongs to the pannexin family.</text>
</comment>
<evidence type="ECO:0000256" key="12">
    <source>
        <dbReference type="RuleBase" id="RU010713"/>
    </source>
</evidence>